<keyword evidence="2" id="KW-1185">Reference proteome</keyword>
<sequence>MYTSSFSLVIGCKLCQAHPKSQPAKLEHLMKTLTPSQSLVLYFSQRSNLRSVVRWLRPSLCLLLFFNLGQSIQLG</sequence>
<dbReference type="Gramene" id="PRQ41349">
    <property type="protein sequence ID" value="PRQ41349"/>
    <property type="gene ID" value="RchiOBHm_Chr4g0445951"/>
</dbReference>
<evidence type="ECO:0000313" key="2">
    <source>
        <dbReference type="Proteomes" id="UP000238479"/>
    </source>
</evidence>
<gene>
    <name evidence="1" type="ORF">RchiOBHm_Chr4g0445951</name>
</gene>
<accession>A0A2P6R4R1</accession>
<organism evidence="1 2">
    <name type="scientific">Rosa chinensis</name>
    <name type="common">China rose</name>
    <dbReference type="NCBI Taxonomy" id="74649"/>
    <lineage>
        <taxon>Eukaryota</taxon>
        <taxon>Viridiplantae</taxon>
        <taxon>Streptophyta</taxon>
        <taxon>Embryophyta</taxon>
        <taxon>Tracheophyta</taxon>
        <taxon>Spermatophyta</taxon>
        <taxon>Magnoliopsida</taxon>
        <taxon>eudicotyledons</taxon>
        <taxon>Gunneridae</taxon>
        <taxon>Pentapetalae</taxon>
        <taxon>rosids</taxon>
        <taxon>fabids</taxon>
        <taxon>Rosales</taxon>
        <taxon>Rosaceae</taxon>
        <taxon>Rosoideae</taxon>
        <taxon>Rosoideae incertae sedis</taxon>
        <taxon>Rosa</taxon>
    </lineage>
</organism>
<proteinExistence type="predicted"/>
<comment type="caution">
    <text evidence="1">The sequence shown here is derived from an EMBL/GenBank/DDBJ whole genome shotgun (WGS) entry which is preliminary data.</text>
</comment>
<evidence type="ECO:0000313" key="1">
    <source>
        <dbReference type="EMBL" id="PRQ41349.1"/>
    </source>
</evidence>
<name>A0A2P6R4R1_ROSCH</name>
<reference evidence="1 2" key="1">
    <citation type="journal article" date="2018" name="Nat. Genet.">
        <title>The Rosa genome provides new insights in the design of modern roses.</title>
        <authorList>
            <person name="Bendahmane M."/>
        </authorList>
    </citation>
    <scope>NUCLEOTIDE SEQUENCE [LARGE SCALE GENOMIC DNA]</scope>
    <source>
        <strain evidence="2">cv. Old Blush</strain>
    </source>
</reference>
<dbReference type="AlphaFoldDB" id="A0A2P6R4R1"/>
<protein>
    <submittedName>
        <fullName evidence="1">Uncharacterized protein</fullName>
    </submittedName>
</protein>
<dbReference type="EMBL" id="PDCK01000042">
    <property type="protein sequence ID" value="PRQ41349.1"/>
    <property type="molecule type" value="Genomic_DNA"/>
</dbReference>
<dbReference type="Proteomes" id="UP000238479">
    <property type="component" value="Chromosome 4"/>
</dbReference>